<dbReference type="Gene3D" id="3.30.1330.40">
    <property type="entry name" value="RutC-like"/>
    <property type="match status" value="1"/>
</dbReference>
<dbReference type="PANTHER" id="PTHR11803:SF58">
    <property type="entry name" value="PROTEIN HMF1-RELATED"/>
    <property type="match status" value="1"/>
</dbReference>
<comment type="similarity">
    <text evidence="1">Belongs to the RutC family.</text>
</comment>
<keyword evidence="2" id="KW-0614">Plasmid</keyword>
<dbReference type="Pfam" id="PF01042">
    <property type="entry name" value="Ribonuc_L-PSP"/>
    <property type="match status" value="1"/>
</dbReference>
<geneLocation type="plasmid" evidence="3">
    <name>pcsc3h3</name>
</geneLocation>
<dbReference type="Proteomes" id="UP000233458">
    <property type="component" value="Plasmid pCSC3H3"/>
</dbReference>
<protein>
    <submittedName>
        <fullName evidence="2">RidA family protein</fullName>
    </submittedName>
</protein>
<evidence type="ECO:0000313" key="3">
    <source>
        <dbReference type="Proteomes" id="UP000233458"/>
    </source>
</evidence>
<gene>
    <name evidence="2" type="ORF">CSC3H3_22780</name>
</gene>
<keyword evidence="3" id="KW-1185">Reference proteome</keyword>
<dbReference type="PANTHER" id="PTHR11803">
    <property type="entry name" value="2-IMINOBUTANOATE/2-IMINOPROPANOATE DEAMINASE RIDA"/>
    <property type="match status" value="1"/>
</dbReference>
<sequence>MNTLARNDDIRCLNSQDITRPAGHYSHICVAAGQVFISGQLPILPDGTALTGKSFHQQATRTLANLDACLACAGITRERLLQVRIYVTDIKYWPQFNDLYASWIGDHRPARAVASVPELHFGLDIEIEAIALASPENAPAAAP</sequence>
<dbReference type="EMBL" id="CP024200">
    <property type="protein sequence ID" value="AUG55677.1"/>
    <property type="molecule type" value="Genomic_DNA"/>
</dbReference>
<organism evidence="2 3">
    <name type="scientific">Thalassospira marina</name>
    <dbReference type="NCBI Taxonomy" id="2048283"/>
    <lineage>
        <taxon>Bacteria</taxon>
        <taxon>Pseudomonadati</taxon>
        <taxon>Pseudomonadota</taxon>
        <taxon>Alphaproteobacteria</taxon>
        <taxon>Rhodospirillales</taxon>
        <taxon>Thalassospiraceae</taxon>
        <taxon>Thalassospira</taxon>
    </lineage>
</organism>
<evidence type="ECO:0000256" key="1">
    <source>
        <dbReference type="ARBA" id="ARBA00010552"/>
    </source>
</evidence>
<dbReference type="InterPro" id="IPR035959">
    <property type="entry name" value="RutC-like_sf"/>
</dbReference>
<reference evidence="2 3" key="1">
    <citation type="submission" date="2017-10" db="EMBL/GenBank/DDBJ databases">
        <title>Biodiversity and function of Thalassospira species in the particle-attached aromatic-hydrocarbon-degrading consortia from the surface seawater of the China South Sea.</title>
        <authorList>
            <person name="Dong C."/>
            <person name="Liu R."/>
            <person name="Shao Z."/>
        </authorList>
    </citation>
    <scope>NUCLEOTIDE SEQUENCE [LARGE SCALE GENOMIC DNA]</scope>
    <source>
        <strain evidence="2 3">CSC3H3</strain>
        <plasmid evidence="3">pcsc3h3</plasmid>
    </source>
</reference>
<dbReference type="RefSeq" id="WP_101286672.1">
    <property type="nucleotide sequence ID" value="NZ_CP024200.1"/>
</dbReference>
<dbReference type="CDD" id="cd00448">
    <property type="entry name" value="YjgF_YER057c_UK114_family"/>
    <property type="match status" value="1"/>
</dbReference>
<evidence type="ECO:0000313" key="2">
    <source>
        <dbReference type="EMBL" id="AUG55677.1"/>
    </source>
</evidence>
<dbReference type="InterPro" id="IPR006175">
    <property type="entry name" value="YjgF/YER057c/UK114"/>
</dbReference>
<dbReference type="SUPFAM" id="SSF55298">
    <property type="entry name" value="YjgF-like"/>
    <property type="match status" value="1"/>
</dbReference>
<proteinExistence type="inferred from homology"/>
<accession>A0ABM6QGG1</accession>
<name>A0ABM6QGG1_9PROT</name>